<comment type="caution">
    <text evidence="1">The sequence shown here is derived from an EMBL/GenBank/DDBJ whole genome shotgun (WGS) entry which is preliminary data.</text>
</comment>
<organism evidence="1 2">
    <name type="scientific">Quillaja saponaria</name>
    <name type="common">Soap bark tree</name>
    <dbReference type="NCBI Taxonomy" id="32244"/>
    <lineage>
        <taxon>Eukaryota</taxon>
        <taxon>Viridiplantae</taxon>
        <taxon>Streptophyta</taxon>
        <taxon>Embryophyta</taxon>
        <taxon>Tracheophyta</taxon>
        <taxon>Spermatophyta</taxon>
        <taxon>Magnoliopsida</taxon>
        <taxon>eudicotyledons</taxon>
        <taxon>Gunneridae</taxon>
        <taxon>Pentapetalae</taxon>
        <taxon>rosids</taxon>
        <taxon>fabids</taxon>
        <taxon>Fabales</taxon>
        <taxon>Quillajaceae</taxon>
        <taxon>Quillaja</taxon>
    </lineage>
</organism>
<accession>A0AAD7LI06</accession>
<protein>
    <submittedName>
        <fullName evidence="1">NADP-dependent glyceraldehyde-3-phosphate dehydrogenase</fullName>
    </submittedName>
</protein>
<dbReference type="Proteomes" id="UP001163823">
    <property type="component" value="Chromosome 8"/>
</dbReference>
<dbReference type="KEGG" id="qsa:O6P43_019227"/>
<reference evidence="1" key="1">
    <citation type="journal article" date="2023" name="Science">
        <title>Elucidation of the pathway for biosynthesis of saponin adjuvants from the soapbark tree.</title>
        <authorList>
            <person name="Reed J."/>
            <person name="Orme A."/>
            <person name="El-Demerdash A."/>
            <person name="Owen C."/>
            <person name="Martin L.B.B."/>
            <person name="Misra R.C."/>
            <person name="Kikuchi S."/>
            <person name="Rejzek M."/>
            <person name="Martin A.C."/>
            <person name="Harkess A."/>
            <person name="Leebens-Mack J."/>
            <person name="Louveau T."/>
            <person name="Stephenson M.J."/>
            <person name="Osbourn A."/>
        </authorList>
    </citation>
    <scope>NUCLEOTIDE SEQUENCE</scope>
    <source>
        <strain evidence="1">S10</strain>
    </source>
</reference>
<dbReference type="AlphaFoldDB" id="A0AAD7LI06"/>
<gene>
    <name evidence="1" type="ORF">O6P43_019227</name>
</gene>
<keyword evidence="2" id="KW-1185">Reference proteome</keyword>
<name>A0AAD7LI06_QUISA</name>
<evidence type="ECO:0000313" key="2">
    <source>
        <dbReference type="Proteomes" id="UP001163823"/>
    </source>
</evidence>
<sequence length="80" mass="9160">MREPNGKYCLTSKGAVAALHMVHCFHLAGIPKGFISCISWGELYMLHRWRHLNINLKEVKHDTTSDGTRWTRCRLAFGSC</sequence>
<evidence type="ECO:0000313" key="1">
    <source>
        <dbReference type="EMBL" id="KAJ7958506.1"/>
    </source>
</evidence>
<dbReference type="EMBL" id="JARAOO010000008">
    <property type="protein sequence ID" value="KAJ7958506.1"/>
    <property type="molecule type" value="Genomic_DNA"/>
</dbReference>
<proteinExistence type="predicted"/>